<evidence type="ECO:0000313" key="1">
    <source>
        <dbReference type="EMBL" id="SQC71814.1"/>
    </source>
</evidence>
<dbReference type="Proteomes" id="UP000250257">
    <property type="component" value="Unassembled WGS sequence"/>
</dbReference>
<evidence type="ECO:0000313" key="2">
    <source>
        <dbReference type="Proteomes" id="UP000250257"/>
    </source>
</evidence>
<proteinExistence type="predicted"/>
<name>A0A2X3HL08_9LIST</name>
<organism evidence="1 2">
    <name type="scientific">Listeria fleischmannii subsp. fleischmannii</name>
    <dbReference type="NCBI Taxonomy" id="1671902"/>
    <lineage>
        <taxon>Bacteria</taxon>
        <taxon>Bacillati</taxon>
        <taxon>Bacillota</taxon>
        <taxon>Bacilli</taxon>
        <taxon>Bacillales</taxon>
        <taxon>Listeriaceae</taxon>
        <taxon>Listeria</taxon>
    </lineage>
</organism>
<reference evidence="1 2" key="1">
    <citation type="submission" date="2018-06" db="EMBL/GenBank/DDBJ databases">
        <authorList>
            <consortium name="Pathogen Informatics"/>
            <person name="Doyle S."/>
        </authorList>
    </citation>
    <scope>NUCLEOTIDE SEQUENCE [LARGE SCALE GENOMIC DNA]</scope>
    <source>
        <strain evidence="1 2">NCTC13940</strain>
    </source>
</reference>
<sequence length="33" mass="3664">MSSRNLIIKSAIDVISEEGIQNYSLAKVAKKQE</sequence>
<gene>
    <name evidence="1" type="ORF">NCTC13940_02508</name>
</gene>
<evidence type="ECO:0008006" key="3">
    <source>
        <dbReference type="Google" id="ProtNLM"/>
    </source>
</evidence>
<dbReference type="EMBL" id="UAWT01000043">
    <property type="protein sequence ID" value="SQC71814.1"/>
    <property type="molecule type" value="Genomic_DNA"/>
</dbReference>
<dbReference type="Gene3D" id="1.10.10.60">
    <property type="entry name" value="Homeodomain-like"/>
    <property type="match status" value="1"/>
</dbReference>
<accession>A0A2X3HL08</accession>
<dbReference type="AlphaFoldDB" id="A0A2X3HL08"/>
<protein>
    <recommendedName>
        <fullName evidence="3">HTH tetR-type domain-containing protein</fullName>
    </recommendedName>
</protein>